<dbReference type="PROSITE" id="PS51898">
    <property type="entry name" value="TYR_RECOMBINASE"/>
    <property type="match status" value="1"/>
</dbReference>
<dbReference type="PROSITE" id="PS51900">
    <property type="entry name" value="CB"/>
    <property type="match status" value="1"/>
</dbReference>
<feature type="domain" description="Tyr recombinase" evidence="5">
    <location>
        <begin position="190"/>
        <end position="375"/>
    </location>
</feature>
<evidence type="ECO:0000313" key="8">
    <source>
        <dbReference type="Proteomes" id="UP000325787"/>
    </source>
</evidence>
<gene>
    <name evidence="7" type="ORF">EKG83_39745</name>
</gene>
<dbReference type="OrthoDB" id="3216232at2"/>
<evidence type="ECO:0000256" key="4">
    <source>
        <dbReference type="SAM" id="MobiDB-lite"/>
    </source>
</evidence>
<organism evidence="7 8">
    <name type="scientific">Saccharothrix syringae</name>
    <name type="common">Nocardiopsis syringae</name>
    <dbReference type="NCBI Taxonomy" id="103733"/>
    <lineage>
        <taxon>Bacteria</taxon>
        <taxon>Bacillati</taxon>
        <taxon>Actinomycetota</taxon>
        <taxon>Actinomycetes</taxon>
        <taxon>Pseudonocardiales</taxon>
        <taxon>Pseudonocardiaceae</taxon>
        <taxon>Saccharothrix</taxon>
    </lineage>
</organism>
<evidence type="ECO:0000256" key="3">
    <source>
        <dbReference type="PROSITE-ProRule" id="PRU01248"/>
    </source>
</evidence>
<evidence type="ECO:0000256" key="1">
    <source>
        <dbReference type="ARBA" id="ARBA00023125"/>
    </source>
</evidence>
<dbReference type="GO" id="GO:0003677">
    <property type="term" value="F:DNA binding"/>
    <property type="evidence" value="ECO:0007669"/>
    <property type="project" value="UniProtKB-UniRule"/>
</dbReference>
<dbReference type="InterPro" id="IPR013762">
    <property type="entry name" value="Integrase-like_cat_sf"/>
</dbReference>
<feature type="region of interest" description="Disordered" evidence="4">
    <location>
        <begin position="161"/>
        <end position="192"/>
    </location>
</feature>
<dbReference type="EMBL" id="CP034550">
    <property type="protein sequence ID" value="QFZ24795.1"/>
    <property type="molecule type" value="Genomic_DNA"/>
</dbReference>
<dbReference type="InterPro" id="IPR011010">
    <property type="entry name" value="DNA_brk_join_enz"/>
</dbReference>
<proteinExistence type="predicted"/>
<dbReference type="InterPro" id="IPR050090">
    <property type="entry name" value="Tyrosine_recombinase_XerCD"/>
</dbReference>
<dbReference type="InterPro" id="IPR010998">
    <property type="entry name" value="Integrase_recombinase_N"/>
</dbReference>
<dbReference type="GO" id="GO:0006310">
    <property type="term" value="P:DNA recombination"/>
    <property type="evidence" value="ECO:0007669"/>
    <property type="project" value="UniProtKB-KW"/>
</dbReference>
<dbReference type="PANTHER" id="PTHR30349">
    <property type="entry name" value="PHAGE INTEGRASE-RELATED"/>
    <property type="match status" value="1"/>
</dbReference>
<name>A0A5Q0HFL6_SACSY</name>
<dbReference type="InterPro" id="IPR044068">
    <property type="entry name" value="CB"/>
</dbReference>
<keyword evidence="8" id="KW-1185">Reference proteome</keyword>
<dbReference type="Proteomes" id="UP000325787">
    <property type="component" value="Chromosome"/>
</dbReference>
<evidence type="ECO:0000313" key="7">
    <source>
        <dbReference type="EMBL" id="QFZ24795.1"/>
    </source>
</evidence>
<dbReference type="CDD" id="cd00397">
    <property type="entry name" value="DNA_BRE_C"/>
    <property type="match status" value="1"/>
</dbReference>
<dbReference type="AlphaFoldDB" id="A0A5Q0HFL6"/>
<dbReference type="KEGG" id="ssyi:EKG83_39745"/>
<evidence type="ECO:0000259" key="6">
    <source>
        <dbReference type="PROSITE" id="PS51900"/>
    </source>
</evidence>
<dbReference type="SUPFAM" id="SSF56349">
    <property type="entry name" value="DNA breaking-rejoining enzymes"/>
    <property type="match status" value="1"/>
</dbReference>
<dbReference type="Gene3D" id="1.10.150.130">
    <property type="match status" value="1"/>
</dbReference>
<evidence type="ECO:0000259" key="5">
    <source>
        <dbReference type="PROSITE" id="PS51898"/>
    </source>
</evidence>
<dbReference type="Pfam" id="PF00589">
    <property type="entry name" value="Phage_integrase"/>
    <property type="match status" value="1"/>
</dbReference>
<dbReference type="InterPro" id="IPR002104">
    <property type="entry name" value="Integrase_catalytic"/>
</dbReference>
<accession>A0A5Q0HFL6</accession>
<protein>
    <submittedName>
        <fullName evidence="7">Site-specific integrase</fullName>
    </submittedName>
</protein>
<dbReference type="Gene3D" id="1.10.443.10">
    <property type="entry name" value="Intergrase catalytic core"/>
    <property type="match status" value="1"/>
</dbReference>
<keyword evidence="1 3" id="KW-0238">DNA-binding</keyword>
<dbReference type="GO" id="GO:0015074">
    <property type="term" value="P:DNA integration"/>
    <property type="evidence" value="ECO:0007669"/>
    <property type="project" value="InterPro"/>
</dbReference>
<evidence type="ECO:0000256" key="2">
    <source>
        <dbReference type="ARBA" id="ARBA00023172"/>
    </source>
</evidence>
<sequence>MERDVRSIQLPRWGRVLPAEGVVPWLVYDPDRVAVRPVRRYLADFVAQDGRPASVRSYAYALLRWWRWLQAVDVEWDKATPAEARDLALWLQHATKLRNSARTASRATAGTVNPITRKRYLDDRYAARTVRHSNAVVRAFYEFWLEVGEGPLINPVQLDRRGRRPNAHHNPLEPFRPEGRIRYNPRLPKQRPRKIPDQRWRELFGALGSNRDRALLAMAVSNGVRAEEVLGVRGVDVDWGEQRVRVIRKGTRAEQWLPVSSEALVWLRLHLADLGTPLGPDEPVWQTLRRRDRGDGLRRYPLNYDALRKVLTRANAKLGTNWSMHDLRHTAALRMVADENLSERDVQTILGHAHLSTTAEIQQLVRGGVQATPGPHLDLTIASATAHYSTR</sequence>
<feature type="domain" description="Core-binding (CB)" evidence="6">
    <location>
        <begin position="36"/>
        <end position="145"/>
    </location>
</feature>
<dbReference type="PANTHER" id="PTHR30349:SF81">
    <property type="entry name" value="TYROSINE RECOMBINASE XERC"/>
    <property type="match status" value="1"/>
</dbReference>
<keyword evidence="2" id="KW-0233">DNA recombination</keyword>
<reference evidence="8" key="1">
    <citation type="journal article" date="2021" name="Curr. Microbiol.">
        <title>Complete genome of nocamycin-producing strain Saccharothrix syringae NRRL B-16468 reveals the biosynthetic potential for secondary metabolites.</title>
        <authorList>
            <person name="Mo X."/>
            <person name="Yang S."/>
        </authorList>
    </citation>
    <scope>NUCLEOTIDE SEQUENCE [LARGE SCALE GENOMIC DNA]</scope>
    <source>
        <strain evidence="8">ATCC 51364 / DSM 43886 / JCM 6844 / KCTC 9398 / NBRC 14523 / NRRL B-16468 / INA 2240</strain>
    </source>
</reference>